<dbReference type="PANTHER" id="PTHR12558:SF13">
    <property type="entry name" value="CELL DIVISION CYCLE PROTEIN 27 HOMOLOG"/>
    <property type="match status" value="1"/>
</dbReference>
<gene>
    <name evidence="1" type="ORF">ECB94_01095</name>
</gene>
<accession>A0A3G4V5C2</accession>
<dbReference type="InterPro" id="IPR011990">
    <property type="entry name" value="TPR-like_helical_dom_sf"/>
</dbReference>
<proteinExistence type="predicted"/>
<dbReference type="SUPFAM" id="SSF48452">
    <property type="entry name" value="TPR-like"/>
    <property type="match status" value="1"/>
</dbReference>
<dbReference type="PANTHER" id="PTHR12558">
    <property type="entry name" value="CELL DIVISION CYCLE 16,23,27"/>
    <property type="match status" value="1"/>
</dbReference>
<reference evidence="1 2" key="1">
    <citation type="submission" date="2018-11" db="EMBL/GenBank/DDBJ databases">
        <title>Complete Genome Sequence of Vbrio mediterranei 117-T6: a Potential Pathogen Bacteria Isolated from the Conchocelis of Pyropia.</title>
        <authorList>
            <person name="Liu Q."/>
        </authorList>
    </citation>
    <scope>NUCLEOTIDE SEQUENCE [LARGE SCALE GENOMIC DNA]</scope>
    <source>
        <strain evidence="1 2">117-T6</strain>
    </source>
</reference>
<dbReference type="PROSITE" id="PS51257">
    <property type="entry name" value="PROKAR_LIPOPROTEIN"/>
    <property type="match status" value="1"/>
</dbReference>
<dbReference type="AlphaFoldDB" id="A0A3G4V5C2"/>
<name>A0A3G4V5C2_9VIBR</name>
<evidence type="ECO:0000313" key="1">
    <source>
        <dbReference type="EMBL" id="AYV19977.1"/>
    </source>
</evidence>
<organism evidence="1 2">
    <name type="scientific">Vibrio mediterranei</name>
    <dbReference type="NCBI Taxonomy" id="689"/>
    <lineage>
        <taxon>Bacteria</taxon>
        <taxon>Pseudomonadati</taxon>
        <taxon>Pseudomonadota</taxon>
        <taxon>Gammaproteobacteria</taxon>
        <taxon>Vibrionales</taxon>
        <taxon>Vibrionaceae</taxon>
        <taxon>Vibrio</taxon>
    </lineage>
</organism>
<dbReference type="Gene3D" id="1.25.40.10">
    <property type="entry name" value="Tetratricopeptide repeat domain"/>
    <property type="match status" value="1"/>
</dbReference>
<dbReference type="RefSeq" id="WP_031494400.1">
    <property type="nucleotide sequence ID" value="NZ_CP033577.1"/>
</dbReference>
<protein>
    <submittedName>
        <fullName evidence="1">Uncharacterized protein</fullName>
    </submittedName>
</protein>
<dbReference type="Pfam" id="PF14559">
    <property type="entry name" value="TPR_19"/>
    <property type="match status" value="1"/>
</dbReference>
<dbReference type="Proteomes" id="UP000279760">
    <property type="component" value="Chromosome 1"/>
</dbReference>
<evidence type="ECO:0000313" key="2">
    <source>
        <dbReference type="Proteomes" id="UP000279760"/>
    </source>
</evidence>
<dbReference type="EMBL" id="CP033577">
    <property type="protein sequence ID" value="AYV19977.1"/>
    <property type="molecule type" value="Genomic_DNA"/>
</dbReference>
<sequence>MDIRGILVCIVTIFLFGCVSSSTPSNQDIVNSMERVDNHDGLIQHYKGHLQNKPEDNQITQELAKVYFDKGDIESAQFYTDHLLNDGVQNWQLAQLRGQIHDKMGENSYAETRYKQSLKLGNTSSDIHVLLGITYSKQDKFNQAEQEFNTARLKGHNDLIIKNNLAVVYLAKGDYFRVTQLLTPVFKENPSNQVVKANLAIAFFKLGRIDQARELLNDEYSDSQVSKISRQLYKSDG</sequence>